<sequence>MAPLDETLSGQVQVWKLMYAYVDSMALNCAVELRIPDIIHSLGGGPVTLAQIASHIPSPSVKTCVLGRIMTPLVRKNIFSAHYDGRETLYGLTPSSRWLLQGAGHLNLAPLVLLAGHQYMVSPWHSLSDYIKDGGSFPLKRAYGCEMWDLESQNPEFSRTFRDAMACSNKLMMKAIVDAYKDGFERVGSLVDVGGGTGSAVTEIVRAYPHIKGINFDQPHIVAAAPAHGRVSHVGGDMFEAIPSADAVFMKWILHDWNDEDSVRILKNCRRAVAEKNGKVILAEVVLRPEGDGLFDDTGIASDLTMITQTGGKERTEPEWKKLLEEGGFPRCNIFQTPSLLSIIEAFPA</sequence>
<protein>
    <recommendedName>
        <fullName evidence="8">O-methyltransferase domain-containing protein</fullName>
    </recommendedName>
</protein>
<dbReference type="Gene3D" id="3.40.50.150">
    <property type="entry name" value="Vaccinia Virus protein VP39"/>
    <property type="match status" value="1"/>
</dbReference>
<dbReference type="OMA" id="NICITNV"/>
<dbReference type="PIRSF" id="PIRSF005739">
    <property type="entry name" value="O-mtase"/>
    <property type="match status" value="1"/>
</dbReference>
<keyword evidence="1" id="KW-0489">Methyltransferase</keyword>
<keyword evidence="3" id="KW-0949">S-adenosyl-L-methionine</keyword>
<dbReference type="SUPFAM" id="SSF53335">
    <property type="entry name" value="S-adenosyl-L-methionine-dependent methyltransferases"/>
    <property type="match status" value="1"/>
</dbReference>
<keyword evidence="2" id="KW-0808">Transferase</keyword>
<dbReference type="InterPro" id="IPR029063">
    <property type="entry name" value="SAM-dependent_MTases_sf"/>
</dbReference>
<dbReference type="EMBL" id="KK198753">
    <property type="protein sequence ID" value="KCW88368.1"/>
    <property type="molecule type" value="Genomic_DNA"/>
</dbReference>
<accession>A0A059DC97</accession>
<dbReference type="OrthoDB" id="1606438at2759"/>
<feature type="domain" description="O-methyltransferase dimerisation" evidence="6">
    <location>
        <begin position="15"/>
        <end position="101"/>
    </location>
</feature>
<dbReference type="InterPro" id="IPR012967">
    <property type="entry name" value="COMT_dimerisation"/>
</dbReference>
<evidence type="ECO:0000256" key="4">
    <source>
        <dbReference type="PIRSR" id="PIRSR005739-1"/>
    </source>
</evidence>
<dbReference type="Pfam" id="PF08100">
    <property type="entry name" value="Dimerisation"/>
    <property type="match status" value="1"/>
</dbReference>
<dbReference type="GO" id="GO:0008757">
    <property type="term" value="F:S-adenosylmethionine-dependent methyltransferase activity"/>
    <property type="evidence" value="ECO:0000318"/>
    <property type="project" value="GO_Central"/>
</dbReference>
<evidence type="ECO:0000313" key="7">
    <source>
        <dbReference type="EMBL" id="KCW88368.1"/>
    </source>
</evidence>
<dbReference type="InterPro" id="IPR001077">
    <property type="entry name" value="COMT_C"/>
</dbReference>
<dbReference type="GO" id="GO:0046983">
    <property type="term" value="F:protein dimerization activity"/>
    <property type="evidence" value="ECO:0007669"/>
    <property type="project" value="InterPro"/>
</dbReference>
<dbReference type="KEGG" id="egr:104453867"/>
<dbReference type="FunCoup" id="A0A059DC97">
    <property type="interactions" value="547"/>
</dbReference>
<organism evidence="7">
    <name type="scientific">Eucalyptus grandis</name>
    <name type="common">Flooded gum</name>
    <dbReference type="NCBI Taxonomy" id="71139"/>
    <lineage>
        <taxon>Eukaryota</taxon>
        <taxon>Viridiplantae</taxon>
        <taxon>Streptophyta</taxon>
        <taxon>Embryophyta</taxon>
        <taxon>Tracheophyta</taxon>
        <taxon>Spermatophyta</taxon>
        <taxon>Magnoliopsida</taxon>
        <taxon>eudicotyledons</taxon>
        <taxon>Gunneridae</taxon>
        <taxon>Pentapetalae</taxon>
        <taxon>rosids</taxon>
        <taxon>malvids</taxon>
        <taxon>Myrtales</taxon>
        <taxon>Myrtaceae</taxon>
        <taxon>Myrtoideae</taxon>
        <taxon>Eucalypteae</taxon>
        <taxon>Eucalyptus</taxon>
    </lineage>
</organism>
<evidence type="ECO:0000256" key="2">
    <source>
        <dbReference type="ARBA" id="ARBA00022679"/>
    </source>
</evidence>
<dbReference type="InterPro" id="IPR016461">
    <property type="entry name" value="COMT-like"/>
</dbReference>
<evidence type="ECO:0000256" key="1">
    <source>
        <dbReference type="ARBA" id="ARBA00022603"/>
    </source>
</evidence>
<dbReference type="Gene3D" id="1.10.10.10">
    <property type="entry name" value="Winged helix-like DNA-binding domain superfamily/Winged helix DNA-binding domain"/>
    <property type="match status" value="1"/>
</dbReference>
<dbReference type="GO" id="GO:0008171">
    <property type="term" value="F:O-methyltransferase activity"/>
    <property type="evidence" value="ECO:0000318"/>
    <property type="project" value="GO_Central"/>
</dbReference>
<name>A0A059DC97_EUCGR</name>
<dbReference type="InterPro" id="IPR036390">
    <property type="entry name" value="WH_DNA-bd_sf"/>
</dbReference>
<dbReference type="InterPro" id="IPR036388">
    <property type="entry name" value="WH-like_DNA-bd_sf"/>
</dbReference>
<evidence type="ECO:0000259" key="6">
    <source>
        <dbReference type="Pfam" id="PF08100"/>
    </source>
</evidence>
<dbReference type="AlphaFoldDB" id="A0A059DC97"/>
<dbReference type="PANTHER" id="PTHR11746">
    <property type="entry name" value="O-METHYLTRANSFERASE"/>
    <property type="match status" value="1"/>
</dbReference>
<gene>
    <name evidence="7" type="ORF">EUGRSUZ_A00759</name>
</gene>
<dbReference type="GO" id="GO:0032259">
    <property type="term" value="P:methylation"/>
    <property type="evidence" value="ECO:0000318"/>
    <property type="project" value="GO_Central"/>
</dbReference>
<feature type="domain" description="O-methyltransferase C-terminal" evidence="5">
    <location>
        <begin position="124"/>
        <end position="329"/>
    </location>
</feature>
<dbReference type="SUPFAM" id="SSF46785">
    <property type="entry name" value="Winged helix' DNA-binding domain"/>
    <property type="match status" value="1"/>
</dbReference>
<feature type="active site" description="Proton acceptor" evidence="4">
    <location>
        <position position="255"/>
    </location>
</feature>
<reference evidence="7" key="1">
    <citation type="submission" date="2013-07" db="EMBL/GenBank/DDBJ databases">
        <title>The genome of Eucalyptus grandis.</title>
        <authorList>
            <person name="Schmutz J."/>
            <person name="Hayes R."/>
            <person name="Myburg A."/>
            <person name="Tuskan G."/>
            <person name="Grattapaglia D."/>
            <person name="Rokhsar D.S."/>
        </authorList>
    </citation>
    <scope>NUCLEOTIDE SEQUENCE</scope>
    <source>
        <tissue evidence="7">Leaf extractions</tissue>
    </source>
</reference>
<evidence type="ECO:0000259" key="5">
    <source>
        <dbReference type="Pfam" id="PF00891"/>
    </source>
</evidence>
<dbReference type="PROSITE" id="PS51683">
    <property type="entry name" value="SAM_OMT_II"/>
    <property type="match status" value="1"/>
</dbReference>
<evidence type="ECO:0008006" key="8">
    <source>
        <dbReference type="Google" id="ProtNLM"/>
    </source>
</evidence>
<dbReference type="InParanoid" id="A0A059DC97"/>
<evidence type="ECO:0000256" key="3">
    <source>
        <dbReference type="ARBA" id="ARBA00022691"/>
    </source>
</evidence>
<dbReference type="Gramene" id="KCW88368">
    <property type="protein sequence ID" value="KCW88368"/>
    <property type="gene ID" value="EUGRSUZ_A00759"/>
</dbReference>
<dbReference type="STRING" id="71139.A0A059DC97"/>
<dbReference type="Pfam" id="PF00891">
    <property type="entry name" value="Methyltransf_2"/>
    <property type="match status" value="1"/>
</dbReference>
<dbReference type="eggNOG" id="KOG3178">
    <property type="taxonomic scope" value="Eukaryota"/>
</dbReference>
<proteinExistence type="predicted"/>